<dbReference type="Pfam" id="PF07660">
    <property type="entry name" value="STN"/>
    <property type="match status" value="1"/>
</dbReference>
<evidence type="ECO:0000313" key="6">
    <source>
        <dbReference type="Proteomes" id="UP000547058"/>
    </source>
</evidence>
<protein>
    <submittedName>
        <fullName evidence="5">TonB-dependent receptor</fullName>
    </submittedName>
</protein>
<evidence type="ECO:0000256" key="2">
    <source>
        <dbReference type="ARBA" id="ARBA00023136"/>
    </source>
</evidence>
<comment type="caution">
    <text evidence="5">The sequence shown here is derived from an EMBL/GenBank/DDBJ whole genome shotgun (WGS) entry which is preliminary data.</text>
</comment>
<organism evidence="5 6">
    <name type="scientific">Stenotrophomonas tumulicola</name>
    <dbReference type="NCBI Taxonomy" id="1685415"/>
    <lineage>
        <taxon>Bacteria</taxon>
        <taxon>Pseudomonadati</taxon>
        <taxon>Pseudomonadota</taxon>
        <taxon>Gammaproteobacteria</taxon>
        <taxon>Lysobacterales</taxon>
        <taxon>Lysobacteraceae</taxon>
        <taxon>Stenotrophomonas</taxon>
    </lineage>
</organism>
<proteinExistence type="predicted"/>
<sequence>MHTYRGLDGRHAVLRIVLLWALLLPGLAAAHADAVDFELPAQPLERALERFSIVTGWSVMYPGRLADGRSSHPVHGRMPPQQALQELLQDSGLYAQPAGEDRVVLREAAGAAPVPAGPAVPGLPPAEQQRRFAGLQRSLRAAFCGDSAIAPGNYAATVVFQVAADGTVEQPGLLAGSGDSQRDHAVLDALHGLRLPASAADLPQPVTLEIRPAPPGHDCGRQW</sequence>
<keyword evidence="5" id="KW-0675">Receptor</keyword>
<dbReference type="SMART" id="SM00965">
    <property type="entry name" value="STN"/>
    <property type="match status" value="1"/>
</dbReference>
<dbReference type="GO" id="GO:0019867">
    <property type="term" value="C:outer membrane"/>
    <property type="evidence" value="ECO:0007669"/>
    <property type="project" value="InterPro"/>
</dbReference>
<name>A0A7W3FKG5_9GAMM</name>
<dbReference type="Proteomes" id="UP000547058">
    <property type="component" value="Unassembled WGS sequence"/>
</dbReference>
<evidence type="ECO:0000256" key="1">
    <source>
        <dbReference type="ARBA" id="ARBA00022448"/>
    </source>
</evidence>
<keyword evidence="3" id="KW-0998">Cell outer membrane</keyword>
<dbReference type="Gene3D" id="3.55.50.30">
    <property type="match status" value="1"/>
</dbReference>
<dbReference type="AlphaFoldDB" id="A0A7W3FKG5"/>
<evidence type="ECO:0000259" key="4">
    <source>
        <dbReference type="SMART" id="SM00965"/>
    </source>
</evidence>
<dbReference type="SUPFAM" id="SSF74653">
    <property type="entry name" value="TolA/TonB C-terminal domain"/>
    <property type="match status" value="1"/>
</dbReference>
<evidence type="ECO:0000256" key="3">
    <source>
        <dbReference type="ARBA" id="ARBA00023237"/>
    </source>
</evidence>
<reference evidence="5 6" key="1">
    <citation type="submission" date="2020-08" db="EMBL/GenBank/DDBJ databases">
        <title>Stenotrophomonas tumulicola JCM 30961.</title>
        <authorList>
            <person name="Deng Y."/>
        </authorList>
    </citation>
    <scope>NUCLEOTIDE SEQUENCE [LARGE SCALE GENOMIC DNA]</scope>
    <source>
        <strain evidence="5 6">JCM 30961</strain>
    </source>
</reference>
<gene>
    <name evidence="5" type="ORF">H4O11_03555</name>
</gene>
<evidence type="ECO:0000313" key="5">
    <source>
        <dbReference type="EMBL" id="MBA8680877.1"/>
    </source>
</evidence>
<dbReference type="Pfam" id="PF13103">
    <property type="entry name" value="TonB_2"/>
    <property type="match status" value="1"/>
</dbReference>
<keyword evidence="2" id="KW-0472">Membrane</keyword>
<keyword evidence="6" id="KW-1185">Reference proteome</keyword>
<dbReference type="RefSeq" id="WP_182338029.1">
    <property type="nucleotide sequence ID" value="NZ_JACGXS010000001.1"/>
</dbReference>
<keyword evidence="1" id="KW-0813">Transport</keyword>
<dbReference type="EMBL" id="JACGXS010000001">
    <property type="protein sequence ID" value="MBA8680877.1"/>
    <property type="molecule type" value="Genomic_DNA"/>
</dbReference>
<accession>A0A7W3FKG5</accession>
<dbReference type="InterPro" id="IPR011662">
    <property type="entry name" value="Secretin/TonB_short_N"/>
</dbReference>
<feature type="domain" description="Secretin/TonB short N-terminal" evidence="4">
    <location>
        <begin position="57"/>
        <end position="108"/>
    </location>
</feature>